<dbReference type="SUPFAM" id="SSF48024">
    <property type="entry name" value="N-terminal domain of DnaB helicase"/>
    <property type="match status" value="1"/>
</dbReference>
<evidence type="ECO:0000256" key="4">
    <source>
        <dbReference type="ARBA" id="ARBA00022741"/>
    </source>
</evidence>
<protein>
    <recommendedName>
        <fullName evidence="11 12">Replicative DNA helicase</fullName>
        <ecNumber evidence="11 12">5.6.2.3</ecNumber>
    </recommendedName>
</protein>
<dbReference type="RefSeq" id="WP_135276931.1">
    <property type="nucleotide sequence ID" value="NZ_PQVH01000007.1"/>
</dbReference>
<dbReference type="Gene3D" id="1.10.860.10">
    <property type="entry name" value="DNAb Helicase, Chain A"/>
    <property type="match status" value="1"/>
</dbReference>
<dbReference type="Gene3D" id="3.40.50.300">
    <property type="entry name" value="P-loop containing nucleotide triphosphate hydrolases"/>
    <property type="match status" value="1"/>
</dbReference>
<keyword evidence="7 12" id="KW-0067">ATP-binding</keyword>
<dbReference type="InterPro" id="IPR036185">
    <property type="entry name" value="DNA_heli_DnaB-like_N_sf"/>
</dbReference>
<keyword evidence="6 12" id="KW-0347">Helicase</keyword>
<dbReference type="OrthoDB" id="9773982at2"/>
<dbReference type="GO" id="GO:0006269">
    <property type="term" value="P:DNA replication, synthesis of primer"/>
    <property type="evidence" value="ECO:0007669"/>
    <property type="project" value="UniProtKB-UniRule"/>
</dbReference>
<evidence type="ECO:0000256" key="10">
    <source>
        <dbReference type="ARBA" id="ARBA00048954"/>
    </source>
</evidence>
<evidence type="ECO:0000313" key="14">
    <source>
        <dbReference type="EMBL" id="TFW72082.1"/>
    </source>
</evidence>
<comment type="similarity">
    <text evidence="1 12">Belongs to the helicase family. DnaB subfamily.</text>
</comment>
<dbReference type="CDD" id="cd00984">
    <property type="entry name" value="DnaB_C"/>
    <property type="match status" value="1"/>
</dbReference>
<keyword evidence="4 12" id="KW-0547">Nucleotide-binding</keyword>
<organism evidence="14 15">
    <name type="scientific">Methylotenera oryzisoli</name>
    <dbReference type="NCBI Taxonomy" id="2080758"/>
    <lineage>
        <taxon>Bacteria</taxon>
        <taxon>Pseudomonadati</taxon>
        <taxon>Pseudomonadota</taxon>
        <taxon>Betaproteobacteria</taxon>
        <taxon>Nitrosomonadales</taxon>
        <taxon>Methylophilaceae</taxon>
        <taxon>Methylotenera</taxon>
    </lineage>
</organism>
<dbReference type="AlphaFoldDB" id="A0A4Y9VTW7"/>
<gene>
    <name evidence="14" type="primary">dnaB</name>
    <name evidence="14" type="ORF">C3Y98_04580</name>
</gene>
<evidence type="ECO:0000256" key="3">
    <source>
        <dbReference type="ARBA" id="ARBA00022705"/>
    </source>
</evidence>
<keyword evidence="9" id="KW-0413">Isomerase</keyword>
<dbReference type="EC" id="5.6.2.3" evidence="11 12"/>
<dbReference type="GO" id="GO:0003677">
    <property type="term" value="F:DNA binding"/>
    <property type="evidence" value="ECO:0007669"/>
    <property type="project" value="UniProtKB-UniRule"/>
</dbReference>
<keyword evidence="15" id="KW-1185">Reference proteome</keyword>
<dbReference type="GO" id="GO:1990077">
    <property type="term" value="C:primosome complex"/>
    <property type="evidence" value="ECO:0007669"/>
    <property type="project" value="UniProtKB-UniRule"/>
</dbReference>
<dbReference type="PANTHER" id="PTHR30153">
    <property type="entry name" value="REPLICATIVE DNA HELICASE DNAB"/>
    <property type="match status" value="1"/>
</dbReference>
<comment type="catalytic activity">
    <reaction evidence="10 12">
        <text>ATP + H2O = ADP + phosphate + H(+)</text>
        <dbReference type="Rhea" id="RHEA:13065"/>
        <dbReference type="ChEBI" id="CHEBI:15377"/>
        <dbReference type="ChEBI" id="CHEBI:15378"/>
        <dbReference type="ChEBI" id="CHEBI:30616"/>
        <dbReference type="ChEBI" id="CHEBI:43474"/>
        <dbReference type="ChEBI" id="CHEBI:456216"/>
        <dbReference type="EC" id="5.6.2.3"/>
    </reaction>
</comment>
<dbReference type="InterPro" id="IPR007693">
    <property type="entry name" value="DNA_helicase_DnaB-like_N"/>
</dbReference>
<name>A0A4Y9VTW7_9PROT</name>
<dbReference type="PROSITE" id="PS51199">
    <property type="entry name" value="SF4_HELICASE"/>
    <property type="match status" value="1"/>
</dbReference>
<reference evidence="14 15" key="1">
    <citation type="submission" date="2018-02" db="EMBL/GenBank/DDBJ databases">
        <title>A novel lanthanide dependent methylotroph, Methylotenera sp. La3113.</title>
        <authorList>
            <person name="Lv H."/>
            <person name="Tani A."/>
        </authorList>
    </citation>
    <scope>NUCLEOTIDE SEQUENCE [LARGE SCALE GENOMIC DNA]</scope>
    <source>
        <strain evidence="14 15">La3113</strain>
    </source>
</reference>
<dbReference type="InterPro" id="IPR007694">
    <property type="entry name" value="DNA_helicase_DnaB-like_C"/>
</dbReference>
<accession>A0A4Y9VTW7</accession>
<dbReference type="Proteomes" id="UP000297706">
    <property type="component" value="Unassembled WGS sequence"/>
</dbReference>
<dbReference type="GO" id="GO:0016887">
    <property type="term" value="F:ATP hydrolysis activity"/>
    <property type="evidence" value="ECO:0007669"/>
    <property type="project" value="RHEA"/>
</dbReference>
<evidence type="ECO:0000256" key="7">
    <source>
        <dbReference type="ARBA" id="ARBA00022840"/>
    </source>
</evidence>
<feature type="domain" description="SF4 helicase" evidence="13">
    <location>
        <begin position="183"/>
        <end position="449"/>
    </location>
</feature>
<keyword evidence="3 12" id="KW-0235">DNA replication</keyword>
<dbReference type="InterPro" id="IPR007692">
    <property type="entry name" value="DNA_helicase_DnaB"/>
</dbReference>
<keyword evidence="5 12" id="KW-0378">Hydrolase</keyword>
<dbReference type="GO" id="GO:0043139">
    <property type="term" value="F:5'-3' DNA helicase activity"/>
    <property type="evidence" value="ECO:0007669"/>
    <property type="project" value="UniProtKB-EC"/>
</dbReference>
<evidence type="ECO:0000256" key="1">
    <source>
        <dbReference type="ARBA" id="ARBA00008428"/>
    </source>
</evidence>
<evidence type="ECO:0000256" key="5">
    <source>
        <dbReference type="ARBA" id="ARBA00022801"/>
    </source>
</evidence>
<evidence type="ECO:0000259" key="13">
    <source>
        <dbReference type="PROSITE" id="PS51199"/>
    </source>
</evidence>
<comment type="caution">
    <text evidence="14">The sequence shown here is derived from an EMBL/GenBank/DDBJ whole genome shotgun (WGS) entry which is preliminary data.</text>
</comment>
<keyword evidence="2 12" id="KW-0639">Primosome</keyword>
<proteinExistence type="inferred from homology"/>
<dbReference type="InterPro" id="IPR016136">
    <property type="entry name" value="DNA_helicase_N/primase_C"/>
</dbReference>
<dbReference type="NCBIfam" id="TIGR00665">
    <property type="entry name" value="DnaB"/>
    <property type="match status" value="1"/>
</dbReference>
<dbReference type="Pfam" id="PF00772">
    <property type="entry name" value="DnaB"/>
    <property type="match status" value="1"/>
</dbReference>
<evidence type="ECO:0000256" key="12">
    <source>
        <dbReference type="RuleBase" id="RU362085"/>
    </source>
</evidence>
<evidence type="ECO:0000256" key="9">
    <source>
        <dbReference type="ARBA" id="ARBA00023235"/>
    </source>
</evidence>
<dbReference type="InterPro" id="IPR027417">
    <property type="entry name" value="P-loop_NTPase"/>
</dbReference>
<evidence type="ECO:0000256" key="6">
    <source>
        <dbReference type="ARBA" id="ARBA00022806"/>
    </source>
</evidence>
<dbReference type="EMBL" id="PQVH01000007">
    <property type="protein sequence ID" value="TFW72082.1"/>
    <property type="molecule type" value="Genomic_DNA"/>
</dbReference>
<sequence length="450" mass="50678">MASDNDIKPLYNEEAEQSVIGGIFIDNTAYDKLVGVITEYDFYPREHRMIFRAISRLMEESKPVDVVTVGEFLDRHKLLDDAGGLPYLINIIQNTPSAANVYRYAEIVRDYSLMRKMGAISAEISEKISKRDGLTARDLLDFAQSRWMTVGDSLNRANNTMQKVGDVMVSVIDKIDEMYMRESHDDVTGLRTGIDDLDKLTTGMQPGELNIIAARPSMGKTSLALNIVENVALKQVKNAAVFSLEMINNQLGMRLLSSVARLPAQRVSIGRVNDDEWSLITKAVHDLKDAGIYLDEESTLNVNDIRARARRLHRELKGELHLIVIDYIGLIATTGNDSRANEMADISRALKLLAKELHIPIIALAQLNRGLEQRPNKRPVMSDLRDSGGLEQDADNIFFIYRDEVYHPDTPDKGTAELIVAKQRNGPIGMVRTTFVPHLMRFENFRNAYE</sequence>
<evidence type="ECO:0000313" key="15">
    <source>
        <dbReference type="Proteomes" id="UP000297706"/>
    </source>
</evidence>
<evidence type="ECO:0000256" key="2">
    <source>
        <dbReference type="ARBA" id="ARBA00022515"/>
    </source>
</evidence>
<comment type="function">
    <text evidence="12">The main replicative DNA helicase, it participates in initiation and elongation during chromosome replication. Travels ahead of the DNA replisome, separating dsDNA into templates for DNA synthesis. A processive ATP-dependent 5'-3' DNA helicase it has DNA-dependent ATPase activity.</text>
</comment>
<dbReference type="GO" id="GO:0005829">
    <property type="term" value="C:cytosol"/>
    <property type="evidence" value="ECO:0007669"/>
    <property type="project" value="TreeGrafter"/>
</dbReference>
<dbReference type="PANTHER" id="PTHR30153:SF2">
    <property type="entry name" value="REPLICATIVE DNA HELICASE"/>
    <property type="match status" value="1"/>
</dbReference>
<dbReference type="GO" id="GO:0005524">
    <property type="term" value="F:ATP binding"/>
    <property type="evidence" value="ECO:0007669"/>
    <property type="project" value="UniProtKB-UniRule"/>
</dbReference>
<evidence type="ECO:0000256" key="8">
    <source>
        <dbReference type="ARBA" id="ARBA00023125"/>
    </source>
</evidence>
<dbReference type="Pfam" id="PF03796">
    <property type="entry name" value="DnaB_C"/>
    <property type="match status" value="1"/>
</dbReference>
<evidence type="ECO:0000256" key="11">
    <source>
        <dbReference type="NCBIfam" id="TIGR00665"/>
    </source>
</evidence>
<keyword evidence="8 12" id="KW-0238">DNA-binding</keyword>
<dbReference type="SUPFAM" id="SSF52540">
    <property type="entry name" value="P-loop containing nucleoside triphosphate hydrolases"/>
    <property type="match status" value="1"/>
</dbReference>